<feature type="non-terminal residue" evidence="2">
    <location>
        <position position="131"/>
    </location>
</feature>
<protein>
    <submittedName>
        <fullName evidence="2">Uncharacterized protein</fullName>
    </submittedName>
</protein>
<dbReference type="AlphaFoldDB" id="A0A392RJ91"/>
<evidence type="ECO:0000256" key="1">
    <source>
        <dbReference type="SAM" id="MobiDB-lite"/>
    </source>
</evidence>
<dbReference type="EMBL" id="LXQA010230355">
    <property type="protein sequence ID" value="MCI36094.1"/>
    <property type="molecule type" value="Genomic_DNA"/>
</dbReference>
<evidence type="ECO:0000313" key="3">
    <source>
        <dbReference type="Proteomes" id="UP000265520"/>
    </source>
</evidence>
<comment type="caution">
    <text evidence="2">The sequence shown here is derived from an EMBL/GenBank/DDBJ whole genome shotgun (WGS) entry which is preliminary data.</text>
</comment>
<feature type="compositionally biased region" description="Polar residues" evidence="1">
    <location>
        <begin position="76"/>
        <end position="85"/>
    </location>
</feature>
<sequence length="131" mass="15597">MFDKKATESLNKYVPFTKYRENWSNQRPQMNKNVVQRKPVHQRLGYKLTFVPSNKAPVNQWFHGQQKLPNQRFAEQGSSSNNRPKNSGEAKYAYKNNYMGKNPMTRTQWRGHQRQKKWALQAMPNPRDNKN</sequence>
<accession>A0A392RJ91</accession>
<proteinExistence type="predicted"/>
<organism evidence="2 3">
    <name type="scientific">Trifolium medium</name>
    <dbReference type="NCBI Taxonomy" id="97028"/>
    <lineage>
        <taxon>Eukaryota</taxon>
        <taxon>Viridiplantae</taxon>
        <taxon>Streptophyta</taxon>
        <taxon>Embryophyta</taxon>
        <taxon>Tracheophyta</taxon>
        <taxon>Spermatophyta</taxon>
        <taxon>Magnoliopsida</taxon>
        <taxon>eudicotyledons</taxon>
        <taxon>Gunneridae</taxon>
        <taxon>Pentapetalae</taxon>
        <taxon>rosids</taxon>
        <taxon>fabids</taxon>
        <taxon>Fabales</taxon>
        <taxon>Fabaceae</taxon>
        <taxon>Papilionoideae</taxon>
        <taxon>50 kb inversion clade</taxon>
        <taxon>NPAAA clade</taxon>
        <taxon>Hologalegina</taxon>
        <taxon>IRL clade</taxon>
        <taxon>Trifolieae</taxon>
        <taxon>Trifolium</taxon>
    </lineage>
</organism>
<feature type="region of interest" description="Disordered" evidence="1">
    <location>
        <begin position="64"/>
        <end position="131"/>
    </location>
</feature>
<name>A0A392RJ91_9FABA</name>
<dbReference type="Proteomes" id="UP000265520">
    <property type="component" value="Unassembled WGS sequence"/>
</dbReference>
<reference evidence="2 3" key="1">
    <citation type="journal article" date="2018" name="Front. Plant Sci.">
        <title>Red Clover (Trifolium pratense) and Zigzag Clover (T. medium) - A Picture of Genomic Similarities and Differences.</title>
        <authorList>
            <person name="Dluhosova J."/>
            <person name="Istvanek J."/>
            <person name="Nedelnik J."/>
            <person name="Repkova J."/>
        </authorList>
    </citation>
    <scope>NUCLEOTIDE SEQUENCE [LARGE SCALE GENOMIC DNA]</scope>
    <source>
        <strain evidence="3">cv. 10/8</strain>
        <tissue evidence="2">Leaf</tissue>
    </source>
</reference>
<keyword evidence="3" id="KW-1185">Reference proteome</keyword>
<evidence type="ECO:0000313" key="2">
    <source>
        <dbReference type="EMBL" id="MCI36094.1"/>
    </source>
</evidence>